<reference evidence="3" key="2">
    <citation type="submission" date="2017-01" db="EMBL/GenBank/DDBJ databases">
        <authorList>
            <person name="Mah S.A."/>
            <person name="Swanson W.J."/>
            <person name="Moy G.W."/>
            <person name="Vacquier V.D."/>
        </authorList>
    </citation>
    <scope>NUCLEOTIDE SEQUENCE [LARGE SCALE GENOMIC DNA]</scope>
    <source>
        <strain evidence="3">MT1</strain>
    </source>
</reference>
<organism evidence="4 6">
    <name type="scientific">Pseudomonas reinekei</name>
    <dbReference type="NCBI Taxonomy" id="395598"/>
    <lineage>
        <taxon>Bacteria</taxon>
        <taxon>Pseudomonadati</taxon>
        <taxon>Pseudomonadota</taxon>
        <taxon>Gammaproteobacteria</taxon>
        <taxon>Pseudomonadales</taxon>
        <taxon>Pseudomonadaceae</taxon>
        <taxon>Pseudomonas</taxon>
    </lineage>
</organism>
<evidence type="ECO:0000256" key="1">
    <source>
        <dbReference type="SAM" id="MobiDB-lite"/>
    </source>
</evidence>
<evidence type="ECO:0000313" key="5">
    <source>
        <dbReference type="Proteomes" id="UP000186756"/>
    </source>
</evidence>
<evidence type="ECO:0000256" key="2">
    <source>
        <dbReference type="SAM" id="SignalP"/>
    </source>
</evidence>
<keyword evidence="5" id="KW-1185">Reference proteome</keyword>
<reference evidence="5" key="3">
    <citation type="submission" date="2017-01" db="EMBL/GenBank/DDBJ databases">
        <authorList>
            <person name="Poblete-Castro I."/>
        </authorList>
    </citation>
    <scope>NUCLEOTIDE SEQUENCE [LARGE SCALE GENOMIC DNA]</scope>
    <source>
        <strain evidence="5">DSM 18361 / CCUG 53116 / MT1</strain>
    </source>
</reference>
<dbReference type="Proteomes" id="UP000198549">
    <property type="component" value="Chromosome I"/>
</dbReference>
<protein>
    <submittedName>
        <fullName evidence="4">Uncharacterized protein</fullName>
    </submittedName>
</protein>
<evidence type="ECO:0000313" key="6">
    <source>
        <dbReference type="Proteomes" id="UP000198549"/>
    </source>
</evidence>
<gene>
    <name evidence="3" type="ORF">BVK86_28740</name>
    <name evidence="4" type="ORF">SAMN04490202_4482</name>
</gene>
<dbReference type="EMBL" id="MSTQ01000037">
    <property type="protein sequence ID" value="OLT98731.1"/>
    <property type="molecule type" value="Genomic_DNA"/>
</dbReference>
<dbReference type="Proteomes" id="UP000186756">
    <property type="component" value="Unassembled WGS sequence"/>
</dbReference>
<name>A0A1H0T491_PSERE</name>
<feature type="region of interest" description="Disordered" evidence="1">
    <location>
        <begin position="31"/>
        <end position="61"/>
    </location>
</feature>
<accession>A0A1H0T491</accession>
<evidence type="ECO:0000313" key="4">
    <source>
        <dbReference type="EMBL" id="SDP48853.1"/>
    </source>
</evidence>
<dbReference type="AlphaFoldDB" id="A0A1H0T491"/>
<reference evidence="4 6" key="1">
    <citation type="submission" date="2016-10" db="EMBL/GenBank/DDBJ databases">
        <authorList>
            <person name="de Groot N.N."/>
        </authorList>
    </citation>
    <scope>NUCLEOTIDE SEQUENCE [LARGE SCALE GENOMIC DNA]</scope>
    <source>
        <strain evidence="4 6">BS3776</strain>
    </source>
</reference>
<feature type="signal peptide" evidence="2">
    <location>
        <begin position="1"/>
        <end position="24"/>
    </location>
</feature>
<dbReference type="EMBL" id="LT629709">
    <property type="protein sequence ID" value="SDP48853.1"/>
    <property type="molecule type" value="Genomic_DNA"/>
</dbReference>
<evidence type="ECO:0000313" key="3">
    <source>
        <dbReference type="EMBL" id="OLT98731.1"/>
    </source>
</evidence>
<sequence length="61" mass="5790">MNRSTVTALTVAGLLSLGALSVYAGSDAPVDKGGMPPSTEMNAGAGPEYALPPVSIGGGGG</sequence>
<keyword evidence="2" id="KW-0732">Signal</keyword>
<feature type="chain" id="PRO_5015065243" evidence="2">
    <location>
        <begin position="25"/>
        <end position="61"/>
    </location>
</feature>
<proteinExistence type="predicted"/>